<evidence type="ECO:0000259" key="3">
    <source>
        <dbReference type="Pfam" id="PF13739"/>
    </source>
</evidence>
<dbReference type="Proteomes" id="UP001204015">
    <property type="component" value="Unassembled WGS sequence"/>
</dbReference>
<evidence type="ECO:0000259" key="2">
    <source>
        <dbReference type="Pfam" id="PF11738"/>
    </source>
</evidence>
<evidence type="ECO:0000313" key="5">
    <source>
        <dbReference type="Proteomes" id="UP001204015"/>
    </source>
</evidence>
<gene>
    <name evidence="4" type="ORF">NG821_11840</name>
</gene>
<organism evidence="4 5">
    <name type="scientific">Segatella cerevisiae</name>
    <dbReference type="NCBI Taxonomy" id="2053716"/>
    <lineage>
        <taxon>Bacteria</taxon>
        <taxon>Pseudomonadati</taxon>
        <taxon>Bacteroidota</taxon>
        <taxon>Bacteroidia</taxon>
        <taxon>Bacteroidales</taxon>
        <taxon>Prevotellaceae</taxon>
        <taxon>Segatella</taxon>
    </lineage>
</organism>
<keyword evidence="1" id="KW-0732">Signal</keyword>
<dbReference type="InterPro" id="IPR037126">
    <property type="entry name" value="PdaC/RsiV-like_sf"/>
</dbReference>
<protein>
    <submittedName>
        <fullName evidence="4">DUF3298 and DUF4163 domain-containing protein</fullName>
    </submittedName>
</protein>
<dbReference type="EMBL" id="JAMXLY010000068">
    <property type="protein sequence ID" value="MCO6026518.1"/>
    <property type="molecule type" value="Genomic_DNA"/>
</dbReference>
<dbReference type="InterPro" id="IPR025303">
    <property type="entry name" value="PdaC"/>
</dbReference>
<dbReference type="Pfam" id="PF11738">
    <property type="entry name" value="DUF3298"/>
    <property type="match status" value="1"/>
</dbReference>
<evidence type="ECO:0000256" key="1">
    <source>
        <dbReference type="SAM" id="SignalP"/>
    </source>
</evidence>
<sequence length="266" mass="29201">MRKIKFMGFAPVVLFIGISLCACQNKSISAPVTFDKVAIDTTANLVPGDSTSPKAKIKITLVYAKGDSAQKVNNYILSSDAFKNDFVKPSSLKDLTPKNAVNKFVQEFIQSYRKECGPVYAKDKTSQSCNYEFIANGKAIDNGQTTSLAFDKYVYTGGANGMSSSITINVDKKDGEVISKEKLLKQISADKTKKEIVNSLVKQLKVKNAQQLHDSLNVFSDAPVYIPDNFIIGKDSITFIYGDLEIAPHYLGVLKAKVAKKDIMNK</sequence>
<dbReference type="RefSeq" id="WP_252761868.1">
    <property type="nucleotide sequence ID" value="NZ_JAMXLY010000068.1"/>
</dbReference>
<proteinExistence type="predicted"/>
<name>A0ABT1C1K7_9BACT</name>
<dbReference type="Pfam" id="PF13739">
    <property type="entry name" value="PdaC"/>
    <property type="match status" value="1"/>
</dbReference>
<evidence type="ECO:0000313" key="4">
    <source>
        <dbReference type="EMBL" id="MCO6026518.1"/>
    </source>
</evidence>
<keyword evidence="5" id="KW-1185">Reference proteome</keyword>
<dbReference type="InterPro" id="IPR021729">
    <property type="entry name" value="DUF3298"/>
</dbReference>
<dbReference type="Gene3D" id="3.30.565.40">
    <property type="entry name" value="Fervidobacterium nodosum Rt17-B1 like"/>
    <property type="match status" value="1"/>
</dbReference>
<accession>A0ABT1C1K7</accession>
<reference evidence="4 5" key="1">
    <citation type="submission" date="2022-06" db="EMBL/GenBank/DDBJ databases">
        <title>A taxonomic note on the genus Prevotella: Description of four novel genera and emended description of the genera Hallella and Xylanibacter.</title>
        <authorList>
            <person name="Hitch T.C.A."/>
        </authorList>
    </citation>
    <scope>NUCLEOTIDE SEQUENCE [LARGE SCALE GENOMIC DNA]</scope>
    <source>
        <strain evidence="4 5">DSM 100619</strain>
    </source>
</reference>
<feature type="chain" id="PRO_5046782807" evidence="1">
    <location>
        <begin position="23"/>
        <end position="266"/>
    </location>
</feature>
<feature type="signal peptide" evidence="1">
    <location>
        <begin position="1"/>
        <end position="22"/>
    </location>
</feature>
<feature type="domain" description="DUF3298" evidence="2">
    <location>
        <begin position="192"/>
        <end position="258"/>
    </location>
</feature>
<comment type="caution">
    <text evidence="4">The sequence shown here is derived from an EMBL/GenBank/DDBJ whole genome shotgun (WGS) entry which is preliminary data.</text>
</comment>
<dbReference type="PROSITE" id="PS51257">
    <property type="entry name" value="PROKAR_LIPOPROTEIN"/>
    <property type="match status" value="1"/>
</dbReference>
<dbReference type="Gene3D" id="3.90.640.20">
    <property type="entry name" value="Heat-shock cognate protein, ATPase"/>
    <property type="match status" value="1"/>
</dbReference>
<feature type="domain" description="Deacetylase PdaC" evidence="3">
    <location>
        <begin position="56"/>
        <end position="163"/>
    </location>
</feature>